<reference evidence="7 10" key="2">
    <citation type="journal article" date="2014" name="BMC Genomics">
        <title>An improved genome release (version Mt4.0) for the model legume Medicago truncatula.</title>
        <authorList>
            <person name="Tang H."/>
            <person name="Krishnakumar V."/>
            <person name="Bidwell S."/>
            <person name="Rosen B."/>
            <person name="Chan A."/>
            <person name="Zhou S."/>
            <person name="Gentzbittel L."/>
            <person name="Childs K.L."/>
            <person name="Yandell M."/>
            <person name="Gundlach H."/>
            <person name="Mayer K.F."/>
            <person name="Schwartz D.C."/>
            <person name="Town C.D."/>
        </authorList>
    </citation>
    <scope>GENOME REANNOTATION</scope>
    <source>
        <strain evidence="7">A17</strain>
        <strain evidence="9 10">cv. Jemalong A17</strain>
    </source>
</reference>
<dbReference type="EMBL" id="CM001219">
    <property type="protein sequence ID" value="KEH35818.1"/>
    <property type="molecule type" value="Genomic_DNA"/>
</dbReference>
<dbReference type="Proteomes" id="UP000002051">
    <property type="component" value="Chromosome 3"/>
</dbReference>
<reference evidence="7 10" key="1">
    <citation type="journal article" date="2011" name="Nature">
        <title>The Medicago genome provides insight into the evolution of rhizobial symbioses.</title>
        <authorList>
            <person name="Young N.D."/>
            <person name="Debelle F."/>
            <person name="Oldroyd G.E."/>
            <person name="Geurts R."/>
            <person name="Cannon S.B."/>
            <person name="Udvardi M.K."/>
            <person name="Benedito V.A."/>
            <person name="Mayer K.F."/>
            <person name="Gouzy J."/>
            <person name="Schoof H."/>
            <person name="Van de Peer Y."/>
            <person name="Proost S."/>
            <person name="Cook D.R."/>
            <person name="Meyers B.C."/>
            <person name="Spannagl M."/>
            <person name="Cheung F."/>
            <person name="De Mita S."/>
            <person name="Krishnakumar V."/>
            <person name="Gundlach H."/>
            <person name="Zhou S."/>
            <person name="Mudge J."/>
            <person name="Bharti A.K."/>
            <person name="Murray J.D."/>
            <person name="Naoumkina M.A."/>
            <person name="Rosen B."/>
            <person name="Silverstein K.A."/>
            <person name="Tang H."/>
            <person name="Rombauts S."/>
            <person name="Zhao P.X."/>
            <person name="Zhou P."/>
            <person name="Barbe V."/>
            <person name="Bardou P."/>
            <person name="Bechner M."/>
            <person name="Bellec A."/>
            <person name="Berger A."/>
            <person name="Berges H."/>
            <person name="Bidwell S."/>
            <person name="Bisseling T."/>
            <person name="Choisne N."/>
            <person name="Couloux A."/>
            <person name="Denny R."/>
            <person name="Deshpande S."/>
            <person name="Dai X."/>
            <person name="Doyle J.J."/>
            <person name="Dudez A.M."/>
            <person name="Farmer A.D."/>
            <person name="Fouteau S."/>
            <person name="Franken C."/>
            <person name="Gibelin C."/>
            <person name="Gish J."/>
            <person name="Goldstein S."/>
            <person name="Gonzalez A.J."/>
            <person name="Green P.J."/>
            <person name="Hallab A."/>
            <person name="Hartog M."/>
            <person name="Hua A."/>
            <person name="Humphray S.J."/>
            <person name="Jeong D.H."/>
            <person name="Jing Y."/>
            <person name="Jocker A."/>
            <person name="Kenton S.M."/>
            <person name="Kim D.J."/>
            <person name="Klee K."/>
            <person name="Lai H."/>
            <person name="Lang C."/>
            <person name="Lin S."/>
            <person name="Macmil S.L."/>
            <person name="Magdelenat G."/>
            <person name="Matthews L."/>
            <person name="McCorrison J."/>
            <person name="Monaghan E.L."/>
            <person name="Mun J.H."/>
            <person name="Najar F.Z."/>
            <person name="Nicholson C."/>
            <person name="Noirot C."/>
            <person name="O'Bleness M."/>
            <person name="Paule C.R."/>
            <person name="Poulain J."/>
            <person name="Prion F."/>
            <person name="Qin B."/>
            <person name="Qu C."/>
            <person name="Retzel E.F."/>
            <person name="Riddle C."/>
            <person name="Sallet E."/>
            <person name="Samain S."/>
            <person name="Samson N."/>
            <person name="Sanders I."/>
            <person name="Saurat O."/>
            <person name="Scarpelli C."/>
            <person name="Schiex T."/>
            <person name="Segurens B."/>
            <person name="Severin A.J."/>
            <person name="Sherrier D.J."/>
            <person name="Shi R."/>
            <person name="Sims S."/>
            <person name="Singer S.R."/>
            <person name="Sinharoy S."/>
            <person name="Sterck L."/>
            <person name="Viollet A."/>
            <person name="Wang B.B."/>
            <person name="Wang K."/>
            <person name="Wang M."/>
            <person name="Wang X."/>
            <person name="Warfsmann J."/>
            <person name="Weissenbach J."/>
            <person name="White D.D."/>
            <person name="White J.D."/>
            <person name="Wiley G.B."/>
            <person name="Wincker P."/>
            <person name="Xing Y."/>
            <person name="Yang L."/>
            <person name="Yao Z."/>
            <person name="Ying F."/>
            <person name="Zhai J."/>
            <person name="Zhou L."/>
            <person name="Zuber A."/>
            <person name="Denarie J."/>
            <person name="Dixon R.A."/>
            <person name="May G.D."/>
            <person name="Schwartz D.C."/>
            <person name="Rogers J."/>
            <person name="Quetier F."/>
            <person name="Town C.D."/>
            <person name="Roe B.A."/>
        </authorList>
    </citation>
    <scope>NUCLEOTIDE SEQUENCE [LARGE SCALE GENOMIC DNA]</scope>
    <source>
        <strain evidence="7">A17</strain>
        <strain evidence="9 10">cv. Jemalong A17</strain>
    </source>
</reference>
<evidence type="ECO:0000313" key="10">
    <source>
        <dbReference type="Proteomes" id="UP000002051"/>
    </source>
</evidence>
<evidence type="ECO:0000313" key="11">
    <source>
        <dbReference type="Proteomes" id="UP000265566"/>
    </source>
</evidence>
<reference evidence="8" key="5">
    <citation type="journal article" date="2018" name="Nat. Plants">
        <title>Whole-genome landscape of Medicago truncatula symbiotic genes.</title>
        <authorList>
            <person name="Pecrix Y."/>
            <person name="Gamas P."/>
            <person name="Carrere S."/>
        </authorList>
    </citation>
    <scope>NUCLEOTIDE SEQUENCE</scope>
    <source>
        <tissue evidence="8">Leaves</tissue>
    </source>
</reference>
<dbReference type="EnsemblPlants" id="KEH35818">
    <property type="protein sequence ID" value="KEH35818"/>
    <property type="gene ID" value="MTR_3g103100"/>
</dbReference>
<keyword evidence="4 6" id="KW-0964">Secreted</keyword>
<dbReference type="PANTHER" id="PTHR31232:SF43">
    <property type="entry name" value="S-PROTEIN HOMOLOG 29-RELATED"/>
    <property type="match status" value="1"/>
</dbReference>
<evidence type="ECO:0000256" key="3">
    <source>
        <dbReference type="ARBA" id="ARBA00022471"/>
    </source>
</evidence>
<dbReference type="PANTHER" id="PTHR31232">
    <property type="match status" value="1"/>
</dbReference>
<keyword evidence="5 6" id="KW-0732">Signal</keyword>
<dbReference type="Pfam" id="PF05938">
    <property type="entry name" value="Self-incomp_S1"/>
    <property type="match status" value="1"/>
</dbReference>
<dbReference type="EMBL" id="PSQE01000003">
    <property type="protein sequence ID" value="RHN70372.1"/>
    <property type="molecule type" value="Genomic_DNA"/>
</dbReference>
<feature type="signal peptide" evidence="6">
    <location>
        <begin position="1"/>
        <end position="27"/>
    </location>
</feature>
<dbReference type="Proteomes" id="UP000265566">
    <property type="component" value="Chromosome 3"/>
</dbReference>
<reference evidence="11" key="4">
    <citation type="journal article" date="2018" name="Nat. Plants">
        <title>Whole-genome landscape of Medicago truncatula symbiotic genes.</title>
        <authorList>
            <person name="Pecrix Y."/>
            <person name="Staton S.E."/>
            <person name="Sallet E."/>
            <person name="Lelandais-Briere C."/>
            <person name="Moreau S."/>
            <person name="Carrere S."/>
            <person name="Blein T."/>
            <person name="Jardinaud M.F."/>
            <person name="Latrasse D."/>
            <person name="Zouine M."/>
            <person name="Zahm M."/>
            <person name="Kreplak J."/>
            <person name="Mayjonade B."/>
            <person name="Satge C."/>
            <person name="Perez M."/>
            <person name="Cauet S."/>
            <person name="Marande W."/>
            <person name="Chantry-Darmon C."/>
            <person name="Lopez-Roques C."/>
            <person name="Bouchez O."/>
            <person name="Berard A."/>
            <person name="Debelle F."/>
            <person name="Munos S."/>
            <person name="Bendahmane A."/>
            <person name="Berges H."/>
            <person name="Niebel A."/>
            <person name="Buitink J."/>
            <person name="Frugier F."/>
            <person name="Benhamed M."/>
            <person name="Crespi M."/>
            <person name="Gouzy J."/>
            <person name="Gamas P."/>
        </authorList>
    </citation>
    <scope>NUCLEOTIDE SEQUENCE [LARGE SCALE GENOMIC DNA]</scope>
    <source>
        <strain evidence="11">cv. Jemalong A17</strain>
    </source>
</reference>
<evidence type="ECO:0000256" key="1">
    <source>
        <dbReference type="ARBA" id="ARBA00004613"/>
    </source>
</evidence>
<feature type="chain" id="PRO_5014500195" description="S-protein homolog" evidence="6">
    <location>
        <begin position="28"/>
        <end position="129"/>
    </location>
</feature>
<dbReference type="AlphaFoldDB" id="A0A072V3A2"/>
<name>A0A072V3A2_MEDTR</name>
<dbReference type="HOGENOM" id="CLU_125658_0_0_1"/>
<dbReference type="GO" id="GO:0005576">
    <property type="term" value="C:extracellular region"/>
    <property type="evidence" value="ECO:0007669"/>
    <property type="project" value="UniProtKB-SubCell"/>
</dbReference>
<evidence type="ECO:0000256" key="5">
    <source>
        <dbReference type="ARBA" id="ARBA00022729"/>
    </source>
</evidence>
<evidence type="ECO:0000313" key="9">
    <source>
        <dbReference type="EnsemblPlants" id="KEH35818"/>
    </source>
</evidence>
<keyword evidence="10" id="KW-1185">Reference proteome</keyword>
<dbReference type="InterPro" id="IPR010264">
    <property type="entry name" value="Self-incomp_S1"/>
</dbReference>
<sequence>MRILVSNIVLSILMLLTILVALQFQDGESILRKNKISVSITNKLTDTKLRVHCKDKNIDLGSFKLKYRETHSFSFRTWIIVKAELYFCRFSWLNEFHYFEIYNEVDDYDTCYEKCVWEINKSGPCKRKG</sequence>
<dbReference type="Gramene" id="rna18942">
    <property type="protein sequence ID" value="RHN70372.1"/>
    <property type="gene ID" value="gene18942"/>
</dbReference>
<evidence type="ECO:0000313" key="8">
    <source>
        <dbReference type="EMBL" id="RHN70372.1"/>
    </source>
</evidence>
<evidence type="ECO:0000256" key="6">
    <source>
        <dbReference type="RuleBase" id="RU367044"/>
    </source>
</evidence>
<evidence type="ECO:0000313" key="7">
    <source>
        <dbReference type="EMBL" id="KEH35818.1"/>
    </source>
</evidence>
<organism evidence="7 10">
    <name type="scientific">Medicago truncatula</name>
    <name type="common">Barrel medic</name>
    <name type="synonym">Medicago tribuloides</name>
    <dbReference type="NCBI Taxonomy" id="3880"/>
    <lineage>
        <taxon>Eukaryota</taxon>
        <taxon>Viridiplantae</taxon>
        <taxon>Streptophyta</taxon>
        <taxon>Embryophyta</taxon>
        <taxon>Tracheophyta</taxon>
        <taxon>Spermatophyta</taxon>
        <taxon>Magnoliopsida</taxon>
        <taxon>eudicotyledons</taxon>
        <taxon>Gunneridae</taxon>
        <taxon>Pentapetalae</taxon>
        <taxon>rosids</taxon>
        <taxon>fabids</taxon>
        <taxon>Fabales</taxon>
        <taxon>Fabaceae</taxon>
        <taxon>Papilionoideae</taxon>
        <taxon>50 kb inversion clade</taxon>
        <taxon>NPAAA clade</taxon>
        <taxon>Hologalegina</taxon>
        <taxon>IRL clade</taxon>
        <taxon>Trifolieae</taxon>
        <taxon>Medicago</taxon>
    </lineage>
</organism>
<comment type="similarity">
    <text evidence="2 6">Belongs to the plant self-incompatibility (S1) protein family.</text>
</comment>
<keyword evidence="3 6" id="KW-0713">Self-incompatibility</keyword>
<dbReference type="GO" id="GO:0060320">
    <property type="term" value="P:rejection of self pollen"/>
    <property type="evidence" value="ECO:0007669"/>
    <property type="project" value="UniProtKB-KW"/>
</dbReference>
<proteinExistence type="inferred from homology"/>
<comment type="subcellular location">
    <subcellularLocation>
        <location evidence="1 6">Secreted</location>
    </subcellularLocation>
</comment>
<accession>A0A072V3A2</accession>
<reference evidence="9" key="3">
    <citation type="submission" date="2015-04" db="UniProtKB">
        <authorList>
            <consortium name="EnsemblPlants"/>
        </authorList>
    </citation>
    <scope>IDENTIFICATION</scope>
    <source>
        <strain evidence="9">cv. Jemalong A17</strain>
    </source>
</reference>
<evidence type="ECO:0000256" key="4">
    <source>
        <dbReference type="ARBA" id="ARBA00022525"/>
    </source>
</evidence>
<gene>
    <name evidence="7" type="ordered locus">MTR_3g103100</name>
    <name evidence="8" type="ORF">MtrunA17_Chr3g0134801</name>
</gene>
<evidence type="ECO:0000256" key="2">
    <source>
        <dbReference type="ARBA" id="ARBA00005581"/>
    </source>
</evidence>
<protein>
    <recommendedName>
        <fullName evidence="6">S-protein homolog</fullName>
    </recommendedName>
</protein>